<organism evidence="2 3">
    <name type="scientific">Tulasnella calospora MUT 4182</name>
    <dbReference type="NCBI Taxonomy" id="1051891"/>
    <lineage>
        <taxon>Eukaryota</taxon>
        <taxon>Fungi</taxon>
        <taxon>Dikarya</taxon>
        <taxon>Basidiomycota</taxon>
        <taxon>Agaricomycotina</taxon>
        <taxon>Agaricomycetes</taxon>
        <taxon>Cantharellales</taxon>
        <taxon>Tulasnellaceae</taxon>
        <taxon>Tulasnella</taxon>
    </lineage>
</organism>
<feature type="region of interest" description="Disordered" evidence="1">
    <location>
        <begin position="1"/>
        <end position="25"/>
    </location>
</feature>
<name>A0A0C3QDS1_9AGAM</name>
<dbReference type="OrthoDB" id="3214991at2759"/>
<feature type="compositionally biased region" description="Low complexity" evidence="1">
    <location>
        <begin position="460"/>
        <end position="476"/>
    </location>
</feature>
<reference evidence="2 3" key="1">
    <citation type="submission" date="2014-04" db="EMBL/GenBank/DDBJ databases">
        <authorList>
            <consortium name="DOE Joint Genome Institute"/>
            <person name="Kuo A."/>
            <person name="Girlanda M."/>
            <person name="Perotto S."/>
            <person name="Kohler A."/>
            <person name="Nagy L.G."/>
            <person name="Floudas D."/>
            <person name="Copeland A."/>
            <person name="Barry K.W."/>
            <person name="Cichocki N."/>
            <person name="Veneault-Fourrey C."/>
            <person name="LaButti K."/>
            <person name="Lindquist E.A."/>
            <person name="Lipzen A."/>
            <person name="Lundell T."/>
            <person name="Morin E."/>
            <person name="Murat C."/>
            <person name="Sun H."/>
            <person name="Tunlid A."/>
            <person name="Henrissat B."/>
            <person name="Grigoriev I.V."/>
            <person name="Hibbett D.S."/>
            <person name="Martin F."/>
            <person name="Nordberg H.P."/>
            <person name="Cantor M.N."/>
            <person name="Hua S.X."/>
        </authorList>
    </citation>
    <scope>NUCLEOTIDE SEQUENCE [LARGE SCALE GENOMIC DNA]</scope>
    <source>
        <strain evidence="2 3">MUT 4182</strain>
    </source>
</reference>
<dbReference type="AlphaFoldDB" id="A0A0C3QDS1"/>
<feature type="compositionally biased region" description="Polar residues" evidence="1">
    <location>
        <begin position="440"/>
        <end position="455"/>
    </location>
</feature>
<evidence type="ECO:0000313" key="3">
    <source>
        <dbReference type="Proteomes" id="UP000054248"/>
    </source>
</evidence>
<evidence type="ECO:0000256" key="1">
    <source>
        <dbReference type="SAM" id="MobiDB-lite"/>
    </source>
</evidence>
<reference evidence="3" key="2">
    <citation type="submission" date="2015-01" db="EMBL/GenBank/DDBJ databases">
        <title>Evolutionary Origins and Diversification of the Mycorrhizal Mutualists.</title>
        <authorList>
            <consortium name="DOE Joint Genome Institute"/>
            <consortium name="Mycorrhizal Genomics Consortium"/>
            <person name="Kohler A."/>
            <person name="Kuo A."/>
            <person name="Nagy L.G."/>
            <person name="Floudas D."/>
            <person name="Copeland A."/>
            <person name="Barry K.W."/>
            <person name="Cichocki N."/>
            <person name="Veneault-Fourrey C."/>
            <person name="LaButti K."/>
            <person name="Lindquist E.A."/>
            <person name="Lipzen A."/>
            <person name="Lundell T."/>
            <person name="Morin E."/>
            <person name="Murat C."/>
            <person name="Riley R."/>
            <person name="Ohm R."/>
            <person name="Sun H."/>
            <person name="Tunlid A."/>
            <person name="Henrissat B."/>
            <person name="Grigoriev I.V."/>
            <person name="Hibbett D.S."/>
            <person name="Martin F."/>
        </authorList>
    </citation>
    <scope>NUCLEOTIDE SEQUENCE [LARGE SCALE GENOMIC DNA]</scope>
    <source>
        <strain evidence="3">MUT 4182</strain>
    </source>
</reference>
<accession>A0A0C3QDS1</accession>
<dbReference type="HOGENOM" id="CLU_298462_0_0_1"/>
<feature type="region of interest" description="Disordered" evidence="1">
    <location>
        <begin position="372"/>
        <end position="485"/>
    </location>
</feature>
<sequence length="1007" mass="110364">MSSGPPDHATDFGHPPSTAPPALGGLRRSAAYESNDGFSAVQPCLAGTRESYGHPRLGSGATTFATAPPSTTRPCRWHLQWIQWPFFGATPSPSGLQLVAPEMLDAATKQANWARRISASRTPKGKGKAGSSGPLLLTLSAFASRQNTPGERRADIFIFTNRLAEFRSRQAAFGAFHILPNVDFSCPIAALLEVILTRMTSEPFCYRFEDLEVITGRDGASIWERLPFFILVPTNKGTPRTTTGTIHLDVLPEFRPLTLGGLTEVKKVKDAANHTIWEERAGEGRSFILRIAPKVPFTARSATAFTTSVKSTVHQHACIKDRMEFCLTTNNVQEGLPTYRRAQGTNYDFDAGDLSSNDESIVRALRARQGEATYTTLESDRDRDSDAVATPSHPGPTPARRGPEPFPLRVEPPSEDDEVNRTKFVHPKKLPDLPRLAAGPSQSLNRRSQVQTNDTIIEGPSSAQPATAVAPTQAVSGGRQAEHSDSSLMDMDIDVPSPDEEPTVYNAPSALTNQTQENDHQRLFDATPPSLDQLYSRLSRTGDIYDFTTLIPGAAANPEFPNRSSDPVPSQEKGIDLRAPTIEGLAALLEAAIRQAIESKDFTKVLARRSFFAILVKIHISDTSGYFVPASGGYRTVAPGPSSFHASLLTNQHGSELEFLAFLETFDPEVFAVVKEFRAISNLQELTQEPWRHRLVHHFDVSPVFLINVPKDAAQAEVWKSGLELAYVTALTLGTTVNGLEFQSFNNGFKLPCRNGFDLVAAISTYRAGIEAFIHDTWGGLIRSYDSITNKLGFALVIGTGGPTMEVLRNQLRQLDTDYQPEPWMNMRERITDQLKSYFKRALSHPPSRFAKGIKRLMKDGACPSFDETELGNPAFFVRQFHIAAKGSASTLGRGMGDIMVSFVHDMSADCCSLGGIEFGTCAGTVDIPIPQFLNFLGVDTYKRGTEIASGHDAIDWFIIESVLTQWRSTASCSTTSWNVLRTSNCNGASLCLPGFTKRKVVKWSYV</sequence>
<protein>
    <submittedName>
        <fullName evidence="2">Uncharacterized protein</fullName>
    </submittedName>
</protein>
<dbReference type="EMBL" id="KN822985">
    <property type="protein sequence ID" value="KIO29200.1"/>
    <property type="molecule type" value="Genomic_DNA"/>
</dbReference>
<keyword evidence="3" id="KW-1185">Reference proteome</keyword>
<evidence type="ECO:0000313" key="2">
    <source>
        <dbReference type="EMBL" id="KIO29200.1"/>
    </source>
</evidence>
<gene>
    <name evidence="2" type="ORF">M407DRAFT_6294</name>
</gene>
<proteinExistence type="predicted"/>
<dbReference type="Proteomes" id="UP000054248">
    <property type="component" value="Unassembled WGS sequence"/>
</dbReference>